<evidence type="ECO:0000313" key="2">
    <source>
        <dbReference type="EMBL" id="CEK47398.1"/>
    </source>
</evidence>
<dbReference type="EMBL" id="HACG01000533">
    <property type="protein sequence ID" value="CEK47398.1"/>
    <property type="molecule type" value="Transcribed_RNA"/>
</dbReference>
<proteinExistence type="predicted"/>
<accession>A0A0B6XU32</accession>
<evidence type="ECO:0000256" key="1">
    <source>
        <dbReference type="SAM" id="MobiDB-lite"/>
    </source>
</evidence>
<feature type="non-terminal residue" evidence="2">
    <location>
        <position position="1"/>
    </location>
</feature>
<protein>
    <submittedName>
        <fullName evidence="2">Uncharacterized protein</fullName>
    </submittedName>
</protein>
<sequence>IDGYRSPGSPSSDYDNINERYEPENNSGGRFSRSQAITQIPISKSEGYVSSIGGGGMVLLNGDDDRHPTR</sequence>
<dbReference type="AlphaFoldDB" id="A0A0B6XU32"/>
<gene>
    <name evidence="2" type="primary">ORF1280</name>
</gene>
<name>A0A0B6XU32_9EUPU</name>
<reference evidence="2" key="1">
    <citation type="submission" date="2014-12" db="EMBL/GenBank/DDBJ databases">
        <title>Insight into the proteome of Arion vulgaris.</title>
        <authorList>
            <person name="Aradska J."/>
            <person name="Bulat T."/>
            <person name="Smidak R."/>
            <person name="Sarate P."/>
            <person name="Gangsoo J."/>
            <person name="Sialana F."/>
            <person name="Bilban M."/>
            <person name="Lubec G."/>
        </authorList>
    </citation>
    <scope>NUCLEOTIDE SEQUENCE</scope>
    <source>
        <tissue evidence="2">Skin</tissue>
    </source>
</reference>
<feature type="non-terminal residue" evidence="2">
    <location>
        <position position="70"/>
    </location>
</feature>
<feature type="region of interest" description="Disordered" evidence="1">
    <location>
        <begin position="1"/>
        <end position="34"/>
    </location>
</feature>
<feature type="compositionally biased region" description="Polar residues" evidence="1">
    <location>
        <begin position="24"/>
        <end position="34"/>
    </location>
</feature>
<organism evidence="2">
    <name type="scientific">Arion vulgaris</name>
    <dbReference type="NCBI Taxonomy" id="1028688"/>
    <lineage>
        <taxon>Eukaryota</taxon>
        <taxon>Metazoa</taxon>
        <taxon>Spiralia</taxon>
        <taxon>Lophotrochozoa</taxon>
        <taxon>Mollusca</taxon>
        <taxon>Gastropoda</taxon>
        <taxon>Heterobranchia</taxon>
        <taxon>Euthyneura</taxon>
        <taxon>Panpulmonata</taxon>
        <taxon>Eupulmonata</taxon>
        <taxon>Stylommatophora</taxon>
        <taxon>Helicina</taxon>
        <taxon>Arionoidea</taxon>
        <taxon>Arionidae</taxon>
        <taxon>Arion</taxon>
    </lineage>
</organism>